<feature type="region of interest" description="Disordered" evidence="1">
    <location>
        <begin position="1"/>
        <end position="40"/>
    </location>
</feature>
<organism evidence="2 3">
    <name type="scientific">Litoribrevibacter euphylliae</name>
    <dbReference type="NCBI Taxonomy" id="1834034"/>
    <lineage>
        <taxon>Bacteria</taxon>
        <taxon>Pseudomonadati</taxon>
        <taxon>Pseudomonadota</taxon>
        <taxon>Gammaproteobacteria</taxon>
        <taxon>Oceanospirillales</taxon>
        <taxon>Oceanospirillaceae</taxon>
        <taxon>Litoribrevibacter</taxon>
    </lineage>
</organism>
<reference evidence="3" key="1">
    <citation type="journal article" date="2019" name="Int. J. Syst. Evol. Microbiol.">
        <title>The Global Catalogue of Microorganisms (GCM) 10K type strain sequencing project: providing services to taxonomists for standard genome sequencing and annotation.</title>
        <authorList>
            <consortium name="The Broad Institute Genomics Platform"/>
            <consortium name="The Broad Institute Genome Sequencing Center for Infectious Disease"/>
            <person name="Wu L."/>
            <person name="Ma J."/>
        </authorList>
    </citation>
    <scope>NUCLEOTIDE SEQUENCE [LARGE SCALE GENOMIC DNA]</scope>
    <source>
        <strain evidence="3">KCTC 52438</strain>
    </source>
</reference>
<evidence type="ECO:0000313" key="2">
    <source>
        <dbReference type="EMBL" id="MFC3152273.1"/>
    </source>
</evidence>
<protein>
    <submittedName>
        <fullName evidence="2">Uncharacterized protein</fullName>
    </submittedName>
</protein>
<dbReference type="EMBL" id="JBHRSZ010000006">
    <property type="protein sequence ID" value="MFC3152273.1"/>
    <property type="molecule type" value="Genomic_DNA"/>
</dbReference>
<gene>
    <name evidence="2" type="ORF">ACFOEK_14655</name>
</gene>
<sequence>MIEGSTGQIHSANGSNLVKTRSQSIPSSGNLVPSASSNQTADTVHISEIAKSQSGQKAEPVSTSQAAGTLIDLSTREGKLQFGLAALGQNTVAGWTAKGLEVSEEALINAAEAMQAGFKENLERYGPDSMAGSRTALNAHQIVMNSQEVPDWFVQEYQQNLNTMDNPEMKAAFQQGATYFSSPSSAISNQAIANYTSITRYE</sequence>
<keyword evidence="3" id="KW-1185">Reference proteome</keyword>
<accession>A0ABV7HI33</accession>
<dbReference type="RefSeq" id="WP_386722201.1">
    <property type="nucleotide sequence ID" value="NZ_JBHRSZ010000006.1"/>
</dbReference>
<evidence type="ECO:0000256" key="1">
    <source>
        <dbReference type="SAM" id="MobiDB-lite"/>
    </source>
</evidence>
<proteinExistence type="predicted"/>
<dbReference type="Proteomes" id="UP001595476">
    <property type="component" value="Unassembled WGS sequence"/>
</dbReference>
<comment type="caution">
    <text evidence="2">The sequence shown here is derived from an EMBL/GenBank/DDBJ whole genome shotgun (WGS) entry which is preliminary data.</text>
</comment>
<evidence type="ECO:0000313" key="3">
    <source>
        <dbReference type="Proteomes" id="UP001595476"/>
    </source>
</evidence>
<name>A0ABV7HI33_9GAMM</name>